<dbReference type="InterPro" id="IPR032543">
    <property type="entry name" value="DUF4946"/>
</dbReference>
<name>A0A6J5D819_9BURK</name>
<keyword evidence="1" id="KW-0732">Signal</keyword>
<dbReference type="Pfam" id="PF16304">
    <property type="entry name" value="DUF4946"/>
    <property type="match status" value="1"/>
</dbReference>
<organism evidence="2 3">
    <name type="scientific">Burkholderia paludis</name>
    <dbReference type="NCBI Taxonomy" id="1506587"/>
    <lineage>
        <taxon>Bacteria</taxon>
        <taxon>Pseudomonadati</taxon>
        <taxon>Pseudomonadota</taxon>
        <taxon>Betaproteobacteria</taxon>
        <taxon>Burkholderiales</taxon>
        <taxon>Burkholderiaceae</taxon>
        <taxon>Burkholderia</taxon>
        <taxon>Burkholderia cepacia complex</taxon>
    </lineage>
</organism>
<reference evidence="2 3" key="1">
    <citation type="submission" date="2019-09" db="EMBL/GenBank/DDBJ databases">
        <authorList>
            <person name="Depoorter E."/>
        </authorList>
    </citation>
    <scope>NUCLEOTIDE SEQUENCE [LARGE SCALE GENOMIC DNA]</scope>
    <source>
        <strain evidence="2">LMG 30113</strain>
    </source>
</reference>
<dbReference type="EMBL" id="CABVQD010000001">
    <property type="protein sequence ID" value="VWB11908.1"/>
    <property type="molecule type" value="Genomic_DNA"/>
</dbReference>
<sequence>MSEKNRFRLIVRAIAAWLCVVSAAAFADAPAAVPWPPGWDVQAGPAPTTRAGRTLPGSNEVAVKRGASGAPEAALALMRLVRIDRGAARLDDEFGTMLHVIVDGYRQRGWTAQCAAAVQAPLGGRPGLATTCDMRREGATAIRQAIVATMTETTVYELSFTAPVDRFDAYRPAFDTMRARLTVQ</sequence>
<feature type="signal peptide" evidence="1">
    <location>
        <begin position="1"/>
        <end position="27"/>
    </location>
</feature>
<accession>A0A6J5D819</accession>
<evidence type="ECO:0008006" key="4">
    <source>
        <dbReference type="Google" id="ProtNLM"/>
    </source>
</evidence>
<evidence type="ECO:0000313" key="2">
    <source>
        <dbReference type="EMBL" id="VWB11908.1"/>
    </source>
</evidence>
<gene>
    <name evidence="2" type="ORF">BPA30113_00262</name>
</gene>
<feature type="chain" id="PRO_5044425429" description="DUF4946 domain-containing protein" evidence="1">
    <location>
        <begin position="28"/>
        <end position="184"/>
    </location>
</feature>
<proteinExistence type="predicted"/>
<evidence type="ECO:0000313" key="3">
    <source>
        <dbReference type="Proteomes" id="UP000494330"/>
    </source>
</evidence>
<dbReference type="RefSeq" id="WP_034200128.1">
    <property type="nucleotide sequence ID" value="NZ_CABVQD010000001.1"/>
</dbReference>
<dbReference type="AlphaFoldDB" id="A0A6J5D819"/>
<protein>
    <recommendedName>
        <fullName evidence="4">DUF4946 domain-containing protein</fullName>
    </recommendedName>
</protein>
<evidence type="ECO:0000256" key="1">
    <source>
        <dbReference type="SAM" id="SignalP"/>
    </source>
</evidence>
<dbReference type="Proteomes" id="UP000494330">
    <property type="component" value="Unassembled WGS sequence"/>
</dbReference>
<dbReference type="Gene3D" id="3.40.1000.10">
    <property type="entry name" value="Mog1/PsbP, alpha/beta/alpha sandwich"/>
    <property type="match status" value="1"/>
</dbReference>
<keyword evidence="3" id="KW-1185">Reference proteome</keyword>